<dbReference type="InterPro" id="IPR001451">
    <property type="entry name" value="Hexapep"/>
</dbReference>
<comment type="caution">
    <text evidence="4">The sequence shown here is derived from an EMBL/GenBank/DDBJ whole genome shotgun (WGS) entry which is preliminary data.</text>
</comment>
<evidence type="ECO:0000313" key="4">
    <source>
        <dbReference type="EMBL" id="RYC52385.1"/>
    </source>
</evidence>
<dbReference type="InterPro" id="IPR051159">
    <property type="entry name" value="Hexapeptide_acetyltransf"/>
</dbReference>
<proteinExistence type="predicted"/>
<accession>A0A444VNM2</accession>
<sequence>MPKNFKNRIRLVVKRRLLRLKNVKIYNNTVFSNIVFNGRATIEPYCRLVGDPKIVVGNGFYMNANCHILGDITFGDNVMLGPKVVIWGRDHGMEMGMPMNQQTHLNKPVEIGSDVWIGAGAIILKGVKIGDGAVIGAGSVVTKDVDEYAIVVGNPAREIKKRTD</sequence>
<dbReference type="Pfam" id="PF00132">
    <property type="entry name" value="Hexapep"/>
    <property type="match status" value="1"/>
</dbReference>
<gene>
    <name evidence="4" type="ORF">DN53_10940</name>
</gene>
<keyword evidence="3" id="KW-0012">Acyltransferase</keyword>
<dbReference type="EMBL" id="JJMP01000003">
    <property type="protein sequence ID" value="RYC52385.1"/>
    <property type="molecule type" value="Genomic_DNA"/>
</dbReference>
<dbReference type="Gene3D" id="2.160.10.10">
    <property type="entry name" value="Hexapeptide repeat proteins"/>
    <property type="match status" value="1"/>
</dbReference>
<reference evidence="4 5" key="1">
    <citation type="submission" date="2014-04" db="EMBL/GenBank/DDBJ databases">
        <title>Whole genome of Muricauda olearia.</title>
        <authorList>
            <person name="Zhang X.-H."/>
            <person name="Tang K."/>
        </authorList>
    </citation>
    <scope>NUCLEOTIDE SEQUENCE [LARGE SCALE GENOMIC DNA]</scope>
    <source>
        <strain evidence="4 5">Th120</strain>
    </source>
</reference>
<dbReference type="GO" id="GO:0016746">
    <property type="term" value="F:acyltransferase activity"/>
    <property type="evidence" value="ECO:0007669"/>
    <property type="project" value="UniProtKB-KW"/>
</dbReference>
<dbReference type="PROSITE" id="PS00101">
    <property type="entry name" value="HEXAPEP_TRANSFERASES"/>
    <property type="match status" value="1"/>
</dbReference>
<evidence type="ECO:0000256" key="3">
    <source>
        <dbReference type="ARBA" id="ARBA00023315"/>
    </source>
</evidence>
<dbReference type="InterPro" id="IPR011004">
    <property type="entry name" value="Trimer_LpxA-like_sf"/>
</dbReference>
<keyword evidence="1" id="KW-0808">Transferase</keyword>
<dbReference type="PANTHER" id="PTHR23416">
    <property type="entry name" value="SIALIC ACID SYNTHASE-RELATED"/>
    <property type="match status" value="1"/>
</dbReference>
<evidence type="ECO:0000256" key="1">
    <source>
        <dbReference type="ARBA" id="ARBA00022679"/>
    </source>
</evidence>
<dbReference type="RefSeq" id="WP_129653909.1">
    <property type="nucleotide sequence ID" value="NZ_ML142908.1"/>
</dbReference>
<dbReference type="Proteomes" id="UP000290261">
    <property type="component" value="Unassembled WGS sequence"/>
</dbReference>
<evidence type="ECO:0000256" key="2">
    <source>
        <dbReference type="ARBA" id="ARBA00022737"/>
    </source>
</evidence>
<protein>
    <submittedName>
        <fullName evidence="4">Transacetylase</fullName>
    </submittedName>
</protein>
<dbReference type="SUPFAM" id="SSF51161">
    <property type="entry name" value="Trimeric LpxA-like enzymes"/>
    <property type="match status" value="1"/>
</dbReference>
<keyword evidence="5" id="KW-1185">Reference proteome</keyword>
<keyword evidence="2" id="KW-0677">Repeat</keyword>
<organism evidence="4 5">
    <name type="scientific">Flagellimonas olearia</name>
    <dbReference type="NCBI Taxonomy" id="552546"/>
    <lineage>
        <taxon>Bacteria</taxon>
        <taxon>Pseudomonadati</taxon>
        <taxon>Bacteroidota</taxon>
        <taxon>Flavobacteriia</taxon>
        <taxon>Flavobacteriales</taxon>
        <taxon>Flavobacteriaceae</taxon>
        <taxon>Flagellimonas</taxon>
    </lineage>
</organism>
<dbReference type="InterPro" id="IPR018357">
    <property type="entry name" value="Hexapep_transf_CS"/>
</dbReference>
<name>A0A444VNM2_9FLAO</name>
<evidence type="ECO:0000313" key="5">
    <source>
        <dbReference type="Proteomes" id="UP000290261"/>
    </source>
</evidence>
<dbReference type="AlphaFoldDB" id="A0A444VNM2"/>